<dbReference type="InterPro" id="IPR000073">
    <property type="entry name" value="AB_hydrolase_1"/>
</dbReference>
<dbReference type="GO" id="GO:0016787">
    <property type="term" value="F:hydrolase activity"/>
    <property type="evidence" value="ECO:0007669"/>
    <property type="project" value="UniProtKB-KW"/>
</dbReference>
<dbReference type="PANTHER" id="PTHR43798">
    <property type="entry name" value="MONOACYLGLYCEROL LIPASE"/>
    <property type="match status" value="1"/>
</dbReference>
<dbReference type="OrthoDB" id="2498029at2759"/>
<name>A0A6A6TQ05_9PLEO</name>
<dbReference type="Gene3D" id="3.40.50.1820">
    <property type="entry name" value="alpha/beta hydrolase"/>
    <property type="match status" value="1"/>
</dbReference>
<evidence type="ECO:0000313" key="4">
    <source>
        <dbReference type="Proteomes" id="UP000799324"/>
    </source>
</evidence>
<evidence type="ECO:0000256" key="1">
    <source>
        <dbReference type="ARBA" id="ARBA00022801"/>
    </source>
</evidence>
<dbReference type="InterPro" id="IPR050266">
    <property type="entry name" value="AB_hydrolase_sf"/>
</dbReference>
<reference evidence="3" key="1">
    <citation type="journal article" date="2020" name="Stud. Mycol.">
        <title>101 Dothideomycetes genomes: a test case for predicting lifestyles and emergence of pathogens.</title>
        <authorList>
            <person name="Haridas S."/>
            <person name="Albert R."/>
            <person name="Binder M."/>
            <person name="Bloem J."/>
            <person name="Labutti K."/>
            <person name="Salamov A."/>
            <person name="Andreopoulos B."/>
            <person name="Baker S."/>
            <person name="Barry K."/>
            <person name="Bills G."/>
            <person name="Bluhm B."/>
            <person name="Cannon C."/>
            <person name="Castanera R."/>
            <person name="Culley D."/>
            <person name="Daum C."/>
            <person name="Ezra D."/>
            <person name="Gonzalez J."/>
            <person name="Henrissat B."/>
            <person name="Kuo A."/>
            <person name="Liang C."/>
            <person name="Lipzen A."/>
            <person name="Lutzoni F."/>
            <person name="Magnuson J."/>
            <person name="Mondo S."/>
            <person name="Nolan M."/>
            <person name="Ohm R."/>
            <person name="Pangilinan J."/>
            <person name="Park H.-J."/>
            <person name="Ramirez L."/>
            <person name="Alfaro M."/>
            <person name="Sun H."/>
            <person name="Tritt A."/>
            <person name="Yoshinaga Y."/>
            <person name="Zwiers L.-H."/>
            <person name="Turgeon B."/>
            <person name="Goodwin S."/>
            <person name="Spatafora J."/>
            <person name="Crous P."/>
            <person name="Grigoriev I."/>
        </authorList>
    </citation>
    <scope>NUCLEOTIDE SEQUENCE</scope>
    <source>
        <strain evidence="3">CBS 122681</strain>
    </source>
</reference>
<dbReference type="EMBL" id="MU004296">
    <property type="protein sequence ID" value="KAF2661033.1"/>
    <property type="molecule type" value="Genomic_DNA"/>
</dbReference>
<protein>
    <submittedName>
        <fullName evidence="3">Alpha/beta-hydrolase</fullName>
    </submittedName>
</protein>
<dbReference type="InterPro" id="IPR029058">
    <property type="entry name" value="AB_hydrolase_fold"/>
</dbReference>
<feature type="domain" description="AB hydrolase-1" evidence="2">
    <location>
        <begin position="36"/>
        <end position="267"/>
    </location>
</feature>
<evidence type="ECO:0000313" key="3">
    <source>
        <dbReference type="EMBL" id="KAF2661033.1"/>
    </source>
</evidence>
<dbReference type="Proteomes" id="UP000799324">
    <property type="component" value="Unassembled WGS sequence"/>
</dbReference>
<sequence>MSTSSTQQIKLEPNVNINAVITQPHNPSHSQEKPTIVFLHFWGGSARTWSLVTPYISSTYQTVALDFRGWGESTGPSSATAYSITALASDVEASIRALELTKIILVGLSMGAKVAQLIASRSCSGFELLGLVLVSPAPATPLRLPPDMREQQLHAYATRDSAAFVAKKVLTATFQDTELPAFVVDDMIKGNKWARESWPGYAMREDVSENLGKIAVPVLVLAAEKDVIEPIDRVKKEVSERIAGAQLRILPGSGHLSPLDAAEAVAEHIVQFLHEV</sequence>
<keyword evidence="1 3" id="KW-0378">Hydrolase</keyword>
<dbReference type="AlphaFoldDB" id="A0A6A6TQ05"/>
<proteinExistence type="predicted"/>
<dbReference type="SUPFAM" id="SSF53474">
    <property type="entry name" value="alpha/beta-Hydrolases"/>
    <property type="match status" value="1"/>
</dbReference>
<keyword evidence="4" id="KW-1185">Reference proteome</keyword>
<dbReference type="PANTHER" id="PTHR43798:SF31">
    <property type="entry name" value="AB HYDROLASE SUPERFAMILY PROTEIN YCLE"/>
    <property type="match status" value="1"/>
</dbReference>
<accession>A0A6A6TQ05</accession>
<gene>
    <name evidence="3" type="ORF">K491DRAFT_711286</name>
</gene>
<dbReference type="Pfam" id="PF12697">
    <property type="entry name" value="Abhydrolase_6"/>
    <property type="match status" value="1"/>
</dbReference>
<evidence type="ECO:0000259" key="2">
    <source>
        <dbReference type="Pfam" id="PF12697"/>
    </source>
</evidence>
<organism evidence="3 4">
    <name type="scientific">Lophiostoma macrostomum CBS 122681</name>
    <dbReference type="NCBI Taxonomy" id="1314788"/>
    <lineage>
        <taxon>Eukaryota</taxon>
        <taxon>Fungi</taxon>
        <taxon>Dikarya</taxon>
        <taxon>Ascomycota</taxon>
        <taxon>Pezizomycotina</taxon>
        <taxon>Dothideomycetes</taxon>
        <taxon>Pleosporomycetidae</taxon>
        <taxon>Pleosporales</taxon>
        <taxon>Lophiostomataceae</taxon>
        <taxon>Lophiostoma</taxon>
    </lineage>
</organism>
<dbReference type="GO" id="GO:0016020">
    <property type="term" value="C:membrane"/>
    <property type="evidence" value="ECO:0007669"/>
    <property type="project" value="TreeGrafter"/>
</dbReference>